<organism evidence="2 3">
    <name type="scientific">Pleurodeles waltl</name>
    <name type="common">Iberian ribbed newt</name>
    <dbReference type="NCBI Taxonomy" id="8319"/>
    <lineage>
        <taxon>Eukaryota</taxon>
        <taxon>Metazoa</taxon>
        <taxon>Chordata</taxon>
        <taxon>Craniata</taxon>
        <taxon>Vertebrata</taxon>
        <taxon>Euteleostomi</taxon>
        <taxon>Amphibia</taxon>
        <taxon>Batrachia</taxon>
        <taxon>Caudata</taxon>
        <taxon>Salamandroidea</taxon>
        <taxon>Salamandridae</taxon>
        <taxon>Pleurodelinae</taxon>
        <taxon>Pleurodeles</taxon>
    </lineage>
</organism>
<reference evidence="2" key="1">
    <citation type="journal article" date="2022" name="bioRxiv">
        <title>Sequencing and chromosome-scale assembly of the giantPleurodeles waltlgenome.</title>
        <authorList>
            <person name="Brown T."/>
            <person name="Elewa A."/>
            <person name="Iarovenko S."/>
            <person name="Subramanian E."/>
            <person name="Araus A.J."/>
            <person name="Petzold A."/>
            <person name="Susuki M."/>
            <person name="Suzuki K.-i.T."/>
            <person name="Hayashi T."/>
            <person name="Toyoda A."/>
            <person name="Oliveira C."/>
            <person name="Osipova E."/>
            <person name="Leigh N.D."/>
            <person name="Simon A."/>
            <person name="Yun M.H."/>
        </authorList>
    </citation>
    <scope>NUCLEOTIDE SEQUENCE</scope>
    <source>
        <strain evidence="2">20211129_DDA</strain>
        <tissue evidence="2">Liver</tissue>
    </source>
</reference>
<protein>
    <submittedName>
        <fullName evidence="2">Uncharacterized protein</fullName>
    </submittedName>
</protein>
<feature type="region of interest" description="Disordered" evidence="1">
    <location>
        <begin position="140"/>
        <end position="165"/>
    </location>
</feature>
<dbReference type="Proteomes" id="UP001066276">
    <property type="component" value="Chromosome 7"/>
</dbReference>
<name>A0AAV7P9N4_PLEWA</name>
<keyword evidence="3" id="KW-1185">Reference proteome</keyword>
<evidence type="ECO:0000313" key="2">
    <source>
        <dbReference type="EMBL" id="KAJ1125031.1"/>
    </source>
</evidence>
<proteinExistence type="predicted"/>
<dbReference type="AlphaFoldDB" id="A0AAV7P9N4"/>
<sequence length="165" mass="17770">MDRAAGPENLVLPQRTETCWGAEPACRTVYLAEPGGASGVADTYLEQRHTPADRAKPLGCPPMEEESAGSPTERGGQRMEEPPGGWSDLWWPAAWTEWWPVGLGLAGGPRATERQGSPSCIWGDEDPGVTPMGACHSRSRISADDRWPGGKAQRRSASQYLIRGG</sequence>
<feature type="region of interest" description="Disordered" evidence="1">
    <location>
        <begin position="53"/>
        <end position="87"/>
    </location>
</feature>
<feature type="region of interest" description="Disordered" evidence="1">
    <location>
        <begin position="106"/>
        <end position="128"/>
    </location>
</feature>
<evidence type="ECO:0000313" key="3">
    <source>
        <dbReference type="Proteomes" id="UP001066276"/>
    </source>
</evidence>
<accession>A0AAV7P9N4</accession>
<gene>
    <name evidence="2" type="ORF">NDU88_003470</name>
</gene>
<comment type="caution">
    <text evidence="2">The sequence shown here is derived from an EMBL/GenBank/DDBJ whole genome shotgun (WGS) entry which is preliminary data.</text>
</comment>
<evidence type="ECO:0000256" key="1">
    <source>
        <dbReference type="SAM" id="MobiDB-lite"/>
    </source>
</evidence>
<dbReference type="EMBL" id="JANPWB010000011">
    <property type="protein sequence ID" value="KAJ1125031.1"/>
    <property type="molecule type" value="Genomic_DNA"/>
</dbReference>